<sequence>MSSGFDNPLVEQKRQKDKDMHTNGASDPENHYVGEMKSSKSNVVTYCIVGVCTFCVALGIGFGCGFVVGNNEETLVDETLSIQASATWLSQPCMTTTNCPANVSKPPLIIVSLDGFRYDFLDRGLTPNIEKLQNCGAKAEYMIPAFPSITFSNHYSIATGLYPESHGIVGNSMYDPALGSFSISSDNKFDSGWWGGEPIWNTAQQQGLRTATYFWVGSDVEIQGMRPDYWFLYAETEFKSRVEVLVSLLAQPEGLRPDFLTLYYDEPDHTGHSPGPDTPEEDTEIARMDGLIGYLMDSLMRIGMHECINVIVVADHGMANRSCDQLYVLDDYVDRYDYYTRDTAGTMLRLDPKSSSTDPQSVVDQLACKHEVAVPYLKWNTPKRWHYMNNLRIEDILVTVPEGWTASDDPTTWCDGGTHGYDNLGPKMRALFAAHGPAFKSGVETEPFQNIELYELMCEILEISPAPNNGTRGALHDILKSPVPLAPKLGTSPTALLECNYPIDDVAYDIRLLDDITGCACTKFNQDDIKYVYDFRLNTIFNNVDLHAPFGLPVTQFQDLCELQHQNYLTMYSHNIGAPLYATFTIDKDQIASMGTIYPDCSVRPDVRIGADVSTLDCPYLNSQQSGQMTNIGTGYLYPPIFGQGDGEMMDGLITSNTVPQYQGFNQDMWQEYLWRQVPSWADSSNGVNVITGPIYDVDKDGLIDSDQVRESARVGTTLVPTHMFAIFTRCKGGIAMSSDCTDVESVSFIVPNIDGIYTCESQRVYLENNRATINDVEKLTGLDFFPNLDEYQRIHLKSRIHSKGAMWNDWPMN</sequence>
<dbReference type="AlphaFoldDB" id="A0A9Q1BUG6"/>
<keyword evidence="4" id="KW-1133">Transmembrane helix</keyword>
<proteinExistence type="predicted"/>
<keyword evidence="4" id="KW-0812">Transmembrane</keyword>
<dbReference type="GO" id="GO:0016787">
    <property type="term" value="F:hydrolase activity"/>
    <property type="evidence" value="ECO:0007669"/>
    <property type="project" value="UniProtKB-KW"/>
</dbReference>
<evidence type="ECO:0000259" key="5">
    <source>
        <dbReference type="SMART" id="SM00477"/>
    </source>
</evidence>
<dbReference type="GO" id="GO:0003676">
    <property type="term" value="F:nucleic acid binding"/>
    <property type="evidence" value="ECO:0007669"/>
    <property type="project" value="InterPro"/>
</dbReference>
<keyword evidence="2" id="KW-0325">Glycoprotein</keyword>
<accession>A0A9Q1BUG6</accession>
<dbReference type="InterPro" id="IPR044929">
    <property type="entry name" value="DNA/RNA_non-sp_Endonuclease_sf"/>
</dbReference>
<dbReference type="CDD" id="cd16018">
    <property type="entry name" value="Enpp"/>
    <property type="match status" value="1"/>
</dbReference>
<name>A0A9Q1BUG6_HOLLE</name>
<evidence type="ECO:0000313" key="7">
    <source>
        <dbReference type="EMBL" id="KAJ8032888.1"/>
    </source>
</evidence>
<dbReference type="Gene3D" id="3.40.720.10">
    <property type="entry name" value="Alkaline Phosphatase, subunit A"/>
    <property type="match status" value="1"/>
</dbReference>
<organism evidence="7 8">
    <name type="scientific">Holothuria leucospilota</name>
    <name type="common">Black long sea cucumber</name>
    <name type="synonym">Mertensiothuria leucospilota</name>
    <dbReference type="NCBI Taxonomy" id="206669"/>
    <lineage>
        <taxon>Eukaryota</taxon>
        <taxon>Metazoa</taxon>
        <taxon>Echinodermata</taxon>
        <taxon>Eleutherozoa</taxon>
        <taxon>Echinozoa</taxon>
        <taxon>Holothuroidea</taxon>
        <taxon>Aspidochirotacea</taxon>
        <taxon>Aspidochirotida</taxon>
        <taxon>Holothuriidae</taxon>
        <taxon>Holothuria</taxon>
    </lineage>
</organism>
<dbReference type="Gene3D" id="3.40.570.10">
    <property type="entry name" value="Extracellular Endonuclease, subunit A"/>
    <property type="match status" value="1"/>
</dbReference>
<evidence type="ECO:0000256" key="1">
    <source>
        <dbReference type="ARBA" id="ARBA00022801"/>
    </source>
</evidence>
<dbReference type="Gene3D" id="3.30.1360.180">
    <property type="match status" value="1"/>
</dbReference>
<dbReference type="InterPro" id="IPR017850">
    <property type="entry name" value="Alkaline_phosphatase_core_sf"/>
</dbReference>
<evidence type="ECO:0000256" key="3">
    <source>
        <dbReference type="SAM" id="MobiDB-lite"/>
    </source>
</evidence>
<keyword evidence="4" id="KW-0472">Membrane</keyword>
<dbReference type="Pfam" id="PF01223">
    <property type="entry name" value="Endonuclease_NS"/>
    <property type="match status" value="1"/>
</dbReference>
<feature type="domain" description="DNA/RNA non-specific endonuclease/pyrophosphatase/phosphodiesterase" evidence="6">
    <location>
        <begin position="564"/>
        <end position="792"/>
    </location>
</feature>
<dbReference type="PANTHER" id="PTHR10151">
    <property type="entry name" value="ECTONUCLEOTIDE PYROPHOSPHATASE/PHOSPHODIESTERASE"/>
    <property type="match status" value="1"/>
</dbReference>
<reference evidence="7" key="1">
    <citation type="submission" date="2021-10" db="EMBL/GenBank/DDBJ databases">
        <title>Tropical sea cucumber genome reveals ecological adaptation and Cuvierian tubules defense mechanism.</title>
        <authorList>
            <person name="Chen T."/>
        </authorList>
    </citation>
    <scope>NUCLEOTIDE SEQUENCE</scope>
    <source>
        <strain evidence="7">Nanhai2018</strain>
        <tissue evidence="7">Muscle</tissue>
    </source>
</reference>
<feature type="compositionally biased region" description="Basic and acidic residues" evidence="3">
    <location>
        <begin position="11"/>
        <end position="21"/>
    </location>
</feature>
<dbReference type="InterPro" id="IPR020821">
    <property type="entry name" value="ENPP1-3/EXOG-like_nuc-like"/>
</dbReference>
<dbReference type="SMART" id="SM00477">
    <property type="entry name" value="NUC"/>
    <property type="match status" value="1"/>
</dbReference>
<keyword evidence="8" id="KW-1185">Reference proteome</keyword>
<dbReference type="SUPFAM" id="SSF54060">
    <property type="entry name" value="His-Me finger endonucleases"/>
    <property type="match status" value="1"/>
</dbReference>
<evidence type="ECO:0000313" key="8">
    <source>
        <dbReference type="Proteomes" id="UP001152320"/>
    </source>
</evidence>
<dbReference type="EMBL" id="JAIZAY010000011">
    <property type="protein sequence ID" value="KAJ8032888.1"/>
    <property type="molecule type" value="Genomic_DNA"/>
</dbReference>
<dbReference type="SMART" id="SM00892">
    <property type="entry name" value="Endonuclease_NS"/>
    <property type="match status" value="1"/>
</dbReference>
<feature type="transmembrane region" description="Helical" evidence="4">
    <location>
        <begin position="43"/>
        <end position="68"/>
    </location>
</feature>
<feature type="domain" description="ENPP1-3/EXOG-like endonuclease/phosphodiesterase" evidence="5">
    <location>
        <begin position="565"/>
        <end position="792"/>
    </location>
</feature>
<protein>
    <submittedName>
        <fullName evidence="7">Venom phosphodiesterase 2</fullName>
    </submittedName>
</protein>
<evidence type="ECO:0000259" key="6">
    <source>
        <dbReference type="SMART" id="SM00892"/>
    </source>
</evidence>
<gene>
    <name evidence="7" type="ORF">HOLleu_22967</name>
</gene>
<dbReference type="InterPro" id="IPR001604">
    <property type="entry name" value="Endo_G_ENPP1-like_dom"/>
</dbReference>
<evidence type="ECO:0000256" key="2">
    <source>
        <dbReference type="ARBA" id="ARBA00023180"/>
    </source>
</evidence>
<dbReference type="InterPro" id="IPR044925">
    <property type="entry name" value="His-Me_finger_sf"/>
</dbReference>
<dbReference type="SUPFAM" id="SSF53649">
    <property type="entry name" value="Alkaline phosphatase-like"/>
    <property type="match status" value="1"/>
</dbReference>
<comment type="caution">
    <text evidence="7">The sequence shown here is derived from an EMBL/GenBank/DDBJ whole genome shotgun (WGS) entry which is preliminary data.</text>
</comment>
<dbReference type="GO" id="GO:0046872">
    <property type="term" value="F:metal ion binding"/>
    <property type="evidence" value="ECO:0007669"/>
    <property type="project" value="InterPro"/>
</dbReference>
<dbReference type="PANTHER" id="PTHR10151:SF114">
    <property type="entry name" value="ECTONUCLEOTIDE PYROPHOSPHATASE_PHOSPHODIESTERASE C27A7.3"/>
    <property type="match status" value="1"/>
</dbReference>
<dbReference type="Proteomes" id="UP001152320">
    <property type="component" value="Chromosome 11"/>
</dbReference>
<dbReference type="Pfam" id="PF01663">
    <property type="entry name" value="Phosphodiest"/>
    <property type="match status" value="1"/>
</dbReference>
<keyword evidence="1" id="KW-0378">Hydrolase</keyword>
<dbReference type="OrthoDB" id="415411at2759"/>
<evidence type="ECO:0000256" key="4">
    <source>
        <dbReference type="SAM" id="Phobius"/>
    </source>
</evidence>
<dbReference type="InterPro" id="IPR002591">
    <property type="entry name" value="Phosphodiest/P_Trfase"/>
</dbReference>
<feature type="region of interest" description="Disordered" evidence="3">
    <location>
        <begin position="1"/>
        <end position="32"/>
    </location>
</feature>